<protein>
    <submittedName>
        <fullName evidence="1">Uncharacterized protein</fullName>
    </submittedName>
</protein>
<proteinExistence type="predicted"/>
<evidence type="ECO:0000313" key="2">
    <source>
        <dbReference type="Proteomes" id="UP000184488"/>
    </source>
</evidence>
<reference evidence="2" key="1">
    <citation type="submission" date="2016-11" db="EMBL/GenBank/DDBJ databases">
        <authorList>
            <person name="Varghese N."/>
            <person name="Submissions S."/>
        </authorList>
    </citation>
    <scope>NUCLEOTIDE SEQUENCE [LARGE SCALE GENOMIC DNA]</scope>
    <source>
        <strain evidence="2">DSM 18829</strain>
    </source>
</reference>
<sequence length="89" mass="9519">MKTNLEKQNMNTINQFSRLSLNESQKLVGGFSEVFTLENTVNEQQEGANNCKGGNCAAATCNQQKPKKAKGKNSNCVGNCVSGCGTKNS</sequence>
<organism evidence="1 2">
    <name type="scientific">Flavobacterium terrae</name>
    <dbReference type="NCBI Taxonomy" id="415425"/>
    <lineage>
        <taxon>Bacteria</taxon>
        <taxon>Pseudomonadati</taxon>
        <taxon>Bacteroidota</taxon>
        <taxon>Flavobacteriia</taxon>
        <taxon>Flavobacteriales</taxon>
        <taxon>Flavobacteriaceae</taxon>
        <taxon>Flavobacterium</taxon>
    </lineage>
</organism>
<evidence type="ECO:0000313" key="1">
    <source>
        <dbReference type="EMBL" id="SHI47382.1"/>
    </source>
</evidence>
<dbReference type="Proteomes" id="UP000184488">
    <property type="component" value="Unassembled WGS sequence"/>
</dbReference>
<accession>A0A1M6BF65</accession>
<gene>
    <name evidence="1" type="ORF">SAMN05444363_0723</name>
</gene>
<name>A0A1M6BF65_9FLAO</name>
<dbReference type="STRING" id="415425.SAMN05444363_0723"/>
<keyword evidence="2" id="KW-1185">Reference proteome</keyword>
<dbReference type="AlphaFoldDB" id="A0A1M6BF65"/>
<dbReference type="EMBL" id="FQZI01000001">
    <property type="protein sequence ID" value="SHI47382.1"/>
    <property type="molecule type" value="Genomic_DNA"/>
</dbReference>